<dbReference type="Pfam" id="PF12796">
    <property type="entry name" value="Ank_2"/>
    <property type="match status" value="2"/>
</dbReference>
<dbReference type="Proteomes" id="UP001159042">
    <property type="component" value="Unassembled WGS sequence"/>
</dbReference>
<dbReference type="EMBL" id="JANEYG010000012">
    <property type="protein sequence ID" value="KAJ8920863.1"/>
    <property type="molecule type" value="Genomic_DNA"/>
</dbReference>
<dbReference type="PANTHER" id="PTHR24198">
    <property type="entry name" value="ANKYRIN REPEAT AND PROTEIN KINASE DOMAIN-CONTAINING PROTEIN"/>
    <property type="match status" value="1"/>
</dbReference>
<evidence type="ECO:0000256" key="3">
    <source>
        <dbReference type="PROSITE-ProRule" id="PRU00023"/>
    </source>
</evidence>
<reference evidence="5 6" key="1">
    <citation type="journal article" date="2023" name="Insect Mol. Biol.">
        <title>Genome sequencing provides insights into the evolution of gene families encoding plant cell wall-degrading enzymes in longhorned beetles.</title>
        <authorList>
            <person name="Shin N.R."/>
            <person name="Okamura Y."/>
            <person name="Kirsch R."/>
            <person name="Pauchet Y."/>
        </authorList>
    </citation>
    <scope>NUCLEOTIDE SEQUENCE [LARGE SCALE GENOMIC DNA]</scope>
    <source>
        <strain evidence="5">EAD_L_NR</strain>
    </source>
</reference>
<feature type="repeat" description="ANK" evidence="3">
    <location>
        <begin position="209"/>
        <end position="238"/>
    </location>
</feature>
<keyword evidence="6" id="KW-1185">Reference proteome</keyword>
<dbReference type="Gene3D" id="1.25.40.20">
    <property type="entry name" value="Ankyrin repeat-containing domain"/>
    <property type="match status" value="4"/>
</dbReference>
<dbReference type="Gene3D" id="1.10.750.20">
    <property type="entry name" value="SOCS box"/>
    <property type="match status" value="1"/>
</dbReference>
<dbReference type="InterPro" id="IPR001496">
    <property type="entry name" value="SOCS_box"/>
</dbReference>
<dbReference type="PANTHER" id="PTHR24198:SF165">
    <property type="entry name" value="ANKYRIN REPEAT-CONTAINING PROTEIN-RELATED"/>
    <property type="match status" value="1"/>
</dbReference>
<feature type="repeat" description="ANK" evidence="3">
    <location>
        <begin position="273"/>
        <end position="305"/>
    </location>
</feature>
<dbReference type="SUPFAM" id="SSF158235">
    <property type="entry name" value="SOCS box-like"/>
    <property type="match status" value="1"/>
</dbReference>
<proteinExistence type="predicted"/>
<dbReference type="PROSITE" id="PS50225">
    <property type="entry name" value="SOCS"/>
    <property type="match status" value="1"/>
</dbReference>
<sequence>MEAPSELLIQAIYENDIQFISCCLRGGVNINKICSNGMTPLGVAAQTGNLSVLKILIDHHCSSLSDYRNENITKPQYLHLDDDGQKRYKNIGYFVVCRDLDETEFGDGPTPDGMEGLEWDMEVNETHFSADEEAVGDGEINMYKWYANILNRTSMMLESPERDIGRLDRHGQSVLHYAVNSGNIDMVEYLMATVGKDLSINQNDACCFSSLHMASANGDIEMVRWLLRRGAIVNAIGGRQRQSALHIAARGAHLLIIKALVDAGADINVVDIEERSVLTIAIRQGSEEAIRYLVKAGARVNHEEPGGVTPLRLAVWANNAPVVRILLDGGARIIHSHHLLHTAVSNNNLEVVRMLVERGAMVNSRDDQGNTALMLACSRKNVSIARYLITHGSDVNAASHIDGKTALHICVQDVREAKCIHQLVDLLVRHGADMNAPSYQGSVLFYSIILENRSAATALVQHGADVNLRDERAYVDNLSLAKRHGDLNLVKLLVYGGFRLSEMTWDPRALRTQSLDPACDFLIYVKTNPLHLRELCRIVIRKRLGPRELISRISALPLPSLLHKYLALEIL</sequence>
<feature type="repeat" description="ANK" evidence="3">
    <location>
        <begin position="240"/>
        <end position="272"/>
    </location>
</feature>
<dbReference type="GO" id="GO:0035556">
    <property type="term" value="P:intracellular signal transduction"/>
    <property type="evidence" value="ECO:0007669"/>
    <property type="project" value="InterPro"/>
</dbReference>
<keyword evidence="1" id="KW-0677">Repeat</keyword>
<evidence type="ECO:0000256" key="1">
    <source>
        <dbReference type="ARBA" id="ARBA00022737"/>
    </source>
</evidence>
<accession>A0AAV8W2Z9</accession>
<name>A0AAV8W2Z9_9CUCU</name>
<evidence type="ECO:0000313" key="5">
    <source>
        <dbReference type="EMBL" id="KAJ8920863.1"/>
    </source>
</evidence>
<feature type="repeat" description="ANK" evidence="3">
    <location>
        <begin position="402"/>
        <end position="439"/>
    </location>
</feature>
<feature type="domain" description="SOCS box" evidence="4">
    <location>
        <begin position="522"/>
        <end position="571"/>
    </location>
</feature>
<dbReference type="PRINTS" id="PR01415">
    <property type="entry name" value="ANKYRIN"/>
</dbReference>
<keyword evidence="2 3" id="KW-0040">ANK repeat</keyword>
<comment type="caution">
    <text evidence="5">The sequence shown here is derived from an EMBL/GenBank/DDBJ whole genome shotgun (WGS) entry which is preliminary data.</text>
</comment>
<dbReference type="SMART" id="SM00969">
    <property type="entry name" value="SOCS_box"/>
    <property type="match status" value="1"/>
</dbReference>
<feature type="repeat" description="ANK" evidence="3">
    <location>
        <begin position="335"/>
        <end position="367"/>
    </location>
</feature>
<evidence type="ECO:0000259" key="4">
    <source>
        <dbReference type="PROSITE" id="PS50225"/>
    </source>
</evidence>
<feature type="repeat" description="ANK" evidence="3">
    <location>
        <begin position="306"/>
        <end position="338"/>
    </location>
</feature>
<dbReference type="AlphaFoldDB" id="A0AAV8W2Z9"/>
<organism evidence="5 6">
    <name type="scientific">Exocentrus adspersus</name>
    <dbReference type="NCBI Taxonomy" id="1586481"/>
    <lineage>
        <taxon>Eukaryota</taxon>
        <taxon>Metazoa</taxon>
        <taxon>Ecdysozoa</taxon>
        <taxon>Arthropoda</taxon>
        <taxon>Hexapoda</taxon>
        <taxon>Insecta</taxon>
        <taxon>Pterygota</taxon>
        <taxon>Neoptera</taxon>
        <taxon>Endopterygota</taxon>
        <taxon>Coleoptera</taxon>
        <taxon>Polyphaga</taxon>
        <taxon>Cucujiformia</taxon>
        <taxon>Chrysomeloidea</taxon>
        <taxon>Cerambycidae</taxon>
        <taxon>Lamiinae</taxon>
        <taxon>Acanthocinini</taxon>
        <taxon>Exocentrus</taxon>
    </lineage>
</organism>
<dbReference type="SUPFAM" id="SSF48403">
    <property type="entry name" value="Ankyrin repeat"/>
    <property type="match status" value="2"/>
</dbReference>
<dbReference type="InterPro" id="IPR002110">
    <property type="entry name" value="Ankyrin_rpt"/>
</dbReference>
<dbReference type="Pfam" id="PF00023">
    <property type="entry name" value="Ank"/>
    <property type="match status" value="2"/>
</dbReference>
<dbReference type="InterPro" id="IPR036036">
    <property type="entry name" value="SOCS_box-like_dom_sf"/>
</dbReference>
<feature type="repeat" description="ANK" evidence="3">
    <location>
        <begin position="368"/>
        <end position="400"/>
    </location>
</feature>
<dbReference type="Pfam" id="PF07525">
    <property type="entry name" value="SOCS_box"/>
    <property type="match status" value="1"/>
</dbReference>
<feature type="repeat" description="ANK" evidence="3">
    <location>
        <begin position="36"/>
        <end position="59"/>
    </location>
</feature>
<dbReference type="InterPro" id="IPR036770">
    <property type="entry name" value="Ankyrin_rpt-contain_sf"/>
</dbReference>
<dbReference type="Pfam" id="PF13637">
    <property type="entry name" value="Ank_4"/>
    <property type="match status" value="1"/>
</dbReference>
<dbReference type="PROSITE" id="PS50297">
    <property type="entry name" value="ANK_REP_REGION"/>
    <property type="match status" value="8"/>
</dbReference>
<feature type="repeat" description="ANK" evidence="3">
    <location>
        <begin position="170"/>
        <end position="191"/>
    </location>
</feature>
<gene>
    <name evidence="5" type="ORF">NQ315_015655</name>
</gene>
<evidence type="ECO:0000256" key="2">
    <source>
        <dbReference type="ARBA" id="ARBA00023043"/>
    </source>
</evidence>
<protein>
    <recommendedName>
        <fullName evidence="4">SOCS box domain-containing protein</fullName>
    </recommendedName>
</protein>
<dbReference type="SMART" id="SM00248">
    <property type="entry name" value="ANK"/>
    <property type="match status" value="10"/>
</dbReference>
<dbReference type="PROSITE" id="PS50088">
    <property type="entry name" value="ANK_REPEAT"/>
    <property type="match status" value="9"/>
</dbReference>
<evidence type="ECO:0000313" key="6">
    <source>
        <dbReference type="Proteomes" id="UP001159042"/>
    </source>
</evidence>
<dbReference type="CDD" id="cd03716">
    <property type="entry name" value="SOCS_ASB_like"/>
    <property type="match status" value="1"/>
</dbReference>